<evidence type="ECO:0000259" key="20">
    <source>
        <dbReference type="PROSITE" id="PS51189"/>
    </source>
</evidence>
<dbReference type="Gene3D" id="1.10.1070.11">
    <property type="entry name" value="Phosphatidylinositol 3-/4-kinase, catalytic domain"/>
    <property type="match status" value="1"/>
</dbReference>
<feature type="region of interest" description="Disordered" evidence="17">
    <location>
        <begin position="2948"/>
        <end position="2967"/>
    </location>
</feature>
<feature type="domain" description="FAT" evidence="20">
    <location>
        <begin position="1938"/>
        <end position="2553"/>
    </location>
</feature>
<dbReference type="PROSITE" id="PS00915">
    <property type="entry name" value="PI3_4_KINASE_1"/>
    <property type="match status" value="1"/>
</dbReference>
<keyword evidence="11 16" id="KW-0067">ATP-binding</keyword>
<evidence type="ECO:0000259" key="19">
    <source>
        <dbReference type="PROSITE" id="PS50290"/>
    </source>
</evidence>
<evidence type="ECO:0000313" key="23">
    <source>
        <dbReference type="Proteomes" id="UP001565368"/>
    </source>
</evidence>
<dbReference type="PROSITE" id="PS00916">
    <property type="entry name" value="PI3_4_KINASE_2"/>
    <property type="match status" value="1"/>
</dbReference>
<feature type="domain" description="FATC" evidence="21">
    <location>
        <begin position="2981"/>
        <end position="3013"/>
    </location>
</feature>
<feature type="region of interest" description="Disordered" evidence="17">
    <location>
        <begin position="2414"/>
        <end position="2437"/>
    </location>
</feature>
<evidence type="ECO:0000256" key="11">
    <source>
        <dbReference type="ARBA" id="ARBA00022840"/>
    </source>
</evidence>
<dbReference type="InterPro" id="IPR011009">
    <property type="entry name" value="Kinase-like_dom_sf"/>
</dbReference>
<evidence type="ECO:0000256" key="2">
    <source>
        <dbReference type="ARBA" id="ARBA00010769"/>
    </source>
</evidence>
<dbReference type="InterPro" id="IPR044107">
    <property type="entry name" value="PIKKc_ATM"/>
</dbReference>
<dbReference type="CDD" id="cd05171">
    <property type="entry name" value="PIKKc_ATM"/>
    <property type="match status" value="1"/>
</dbReference>
<comment type="function">
    <text evidence="13 16">Serine/threonine protein kinase which activates checkpoint signaling upon genotoxic stresses such as ionizing radiation (IR), ultraviolet light (UV), or DNA replication stalling, thereby acting as a DNA damage sensor. Recognizes the substrate consensus sequence [ST]-Q. Phosphorylates histone H2A to form H2AS128ph (gamma-H2A) at sites of DNA damage, involved in the regulation of DNA damage response mechanism. Required for the control of telomere length and genome stability.</text>
</comment>
<name>A0ABR3Q9X0_9TREE</name>
<dbReference type="Pfam" id="PF00454">
    <property type="entry name" value="PI3_PI4_kinase"/>
    <property type="match status" value="1"/>
</dbReference>
<dbReference type="EC" id="2.7.11.1" evidence="4 16"/>
<dbReference type="RefSeq" id="XP_069211097.1">
    <property type="nucleotide sequence ID" value="XM_069350711.1"/>
</dbReference>
<keyword evidence="16" id="KW-0779">Telomere</keyword>
<dbReference type="GO" id="GO:0004674">
    <property type="term" value="F:protein serine/threonine kinase activity"/>
    <property type="evidence" value="ECO:0007669"/>
    <property type="project" value="UniProtKB-EC"/>
</dbReference>
<evidence type="ECO:0000256" key="4">
    <source>
        <dbReference type="ARBA" id="ARBA00012513"/>
    </source>
</evidence>
<dbReference type="InterPro" id="IPR018936">
    <property type="entry name" value="PI3/4_kinase_CS"/>
</dbReference>
<dbReference type="InterPro" id="IPR001494">
    <property type="entry name" value="Importin-beta_N"/>
</dbReference>
<protein>
    <recommendedName>
        <fullName evidence="5 16">Serine/threonine-protein kinase Tel1</fullName>
        <ecNumber evidence="4 16">2.7.11.1</ecNumber>
    </recommendedName>
</protein>
<feature type="region of interest" description="Disordered" evidence="17">
    <location>
        <begin position="182"/>
        <end position="204"/>
    </location>
</feature>
<dbReference type="SMART" id="SM01343">
    <property type="entry name" value="FATC"/>
    <property type="match status" value="1"/>
</dbReference>
<evidence type="ECO:0000256" key="10">
    <source>
        <dbReference type="ARBA" id="ARBA00022777"/>
    </source>
</evidence>
<keyword evidence="9 16" id="KW-0227">DNA damage</keyword>
<keyword evidence="10 16" id="KW-0418">Kinase</keyword>
<dbReference type="InterPro" id="IPR038980">
    <property type="entry name" value="ATM_plant"/>
</dbReference>
<proteinExistence type="inferred from homology"/>
<dbReference type="PANTHER" id="PTHR37079:SF4">
    <property type="entry name" value="SERINE_THREONINE-PROTEIN KINASE ATM"/>
    <property type="match status" value="1"/>
</dbReference>
<dbReference type="PANTHER" id="PTHR37079">
    <property type="entry name" value="SERINE/THREONINE-PROTEIN KINASE ATM"/>
    <property type="match status" value="1"/>
</dbReference>
<dbReference type="InterPro" id="IPR021668">
    <property type="entry name" value="TAN"/>
</dbReference>
<evidence type="ECO:0000256" key="8">
    <source>
        <dbReference type="ARBA" id="ARBA00022741"/>
    </source>
</evidence>
<comment type="subunit">
    <text evidence="3">Associates with DNA double-strand breaks.</text>
</comment>
<evidence type="ECO:0000256" key="14">
    <source>
        <dbReference type="ARBA" id="ARBA00047899"/>
    </source>
</evidence>
<evidence type="ECO:0000313" key="22">
    <source>
        <dbReference type="EMBL" id="KAL1411153.1"/>
    </source>
</evidence>
<accession>A0ABR3Q9X0</accession>
<keyword evidence="16" id="KW-0156">Chromatin regulator</keyword>
<dbReference type="Gene3D" id="3.30.1010.10">
    <property type="entry name" value="Phosphatidylinositol 3-kinase Catalytic Subunit, Chain A, domain 4"/>
    <property type="match status" value="1"/>
</dbReference>
<evidence type="ECO:0000259" key="18">
    <source>
        <dbReference type="PROSITE" id="PS50166"/>
    </source>
</evidence>
<reference evidence="22 23" key="1">
    <citation type="submission" date="2023-08" db="EMBL/GenBank/DDBJ databases">
        <title>Annotated Genome Sequence of Vanrija albida AlHP1.</title>
        <authorList>
            <person name="Herzog R."/>
        </authorList>
    </citation>
    <scope>NUCLEOTIDE SEQUENCE [LARGE SCALE GENOMIC DNA]</scope>
    <source>
        <strain evidence="22 23">AlHP1</strain>
    </source>
</reference>
<evidence type="ECO:0000256" key="16">
    <source>
        <dbReference type="RuleBase" id="RU365027"/>
    </source>
</evidence>
<gene>
    <name evidence="22" type="primary">TEL1</name>
    <name evidence="22" type="ORF">Q8F55_002103</name>
</gene>
<sequence length="3013" mass="334108">MNSVPGLSAALKNCDSDKSTERTRGLTALREIFSNRENVDLFNRAAGRQGGDGWVDFFQCLFHVVSLEKKAAIKETSKNDQKARPTNTAANRLAASASFVRRMAERTVHLLSRKPFLALFTHMTTLLVHNGKIYEPVAIDYLKALRTLLRYPPHLEHLDSGGWRTLMGICWSALLGERVSTEDTWEGSGDGESDDGSPRRQPNSTISASVANEIVALIPVLLSSSRAPLIAPCPRADSGSAVHSALGIHILLKIHQYLDKVPPQATVPPEVVRSLNLVLAELELNNKEEFTKASLRLFPQLANLWTSRNKGDLALREQLLVAMRIMLPFVTHWSVTDDDKSVVRESMTKILDSLSKEAVSKGSIKPLDLDVLRFRPCSADSESTRAPFQLTALAAGFGFDTQQAINWAAIELYAACYYQTYESSRTPPSATPSRPSKRQRTEGSLAALLRTITGGLQQTRLLACQVLVFFLDKYWANIRADAQAEIRSKLLELLDDEESSLQDWSFAGLATLAMIEDANKTPDVTQPVLPVTPSVLASRRRHEQSAWERLWAHAIRKTSAESVSRAACFAADVVLRTSKVDRTRILRDVHTLLKNVDIQGPPGVFESSCSFLANCVLQVRADVGLYSANLEDKVLDWFTKTHSVDGSGRSRTRLGSATPANILALLGAICNFAPSTVADATVTEQLPDCTIVTHMLSEAETDRVRQTILYGTIPDPAEALSRSAAASATVSHTPTDVENLLFMQGRPRKLSNSLAQVLVAAGKEWQQSDRPNLVTPERLRKSIDLVVLAFLFQATIQANGLRPDSEKCLVAAAELLDLLVPHLGRESNNITSQLLVWRGFAPLYETQNTSAPIWPILLKPESTSGIRRDILPPERYASFMADGGEQPDPNGDLLSILWQRPETSEVLGKIIDASNATLTEARQRSLGTASAAVGGDDDDFGPIRNADADTMPPPIEVKEAQRSTQSLLKALVDFRLRGAMFSQTPRRPRGDNALVNLFLTADAGSFVRLGFAICQAIQDGSLKVTVDAVDIIIADFWARLETYAFKRDGDLVHLAIVFLTRTINIWLSPESGLTRLAIDLARYLVESSADGKVTSWQARLAIVLFIDEYLDYDPSYSAWQQQLGETDEADVEMGGVYPFSWGPLTHIQDALFDADTRVRFRAASSAAGLHYLPDLPEEQKHAMYSNTVQQEPTAPWDALLTFLLWKLNTCVASAQLRSTTIFHLYEVANCAPHFLPYLQPGLEAVAHRLGLESLKPLFLAHANVIVTNQLRSGQLPLSLPPAVYGCSTRKELAQLILDVVGPTIMWPGDEHNMAFFTALCDASSVPEDGARGKCFPLAAAIGTADGVGTECEKHEESPPEATALVKRVEGTICSLPVPQGEVATKLVEKNIETIVASLFGLLSMAEPNEKVAETIHAIDSRSPAGDIFLQLMAYGPRGGASAPPVLDPADSSDGVLRAHSALRQLYKSMSKRKMLFDGLVRLFYAIHEAFLVNEQYRYLRAIAVLVSLYRKDLAKPMALHLFLRNMIDLLCEDEISAVVLSMLQWAFGIVVESATAPPQLDEILIRLGTSYVKLKTSTRHADVVSRIEFWIADKASEWQASETMRPALQRVLLFWPEELSAHYQQIAEPDFAHLSAIAERSSVNDPMTLCKRLAASISGANSEMRTEFLTSTFWHIKKQLNASEWDRDGATAFLDLLYLANGEVHAPSLQAIKSLKGPLPAGTRRERENIDAMLRVMILSKVIKHTQDQSYRLRKTAFEVLQMSAGDIVSIGDQIGGIPQQLDDVFQYLVPSSRPAALSDVKLDILVDETAGWVTKAKRYELWAGDLALLLASLASHDDPFYAGLQPLLQTKGKEATDFLPYLVQATLTCGAAKHMPDTQHRMGVLTDHFTQVLQSLGAAVETLEMIIQIVLHLRNFQPPYATGELSYNQWLNIDPLVLSEAAGRCGAFASSLLFLEMANDYPRDDKGSSGLNLSDARVQAVMYSVYSNVEDPDGFYGIQNNDVMDSLLRRLKHEGESLRAFGYNVANFEASYPTQGSQGPLREAVRNFHDLGFNSLAGNVMKAMPGGQSETDSGRSFLELAWRMGDWDVPLNNDVAQTSEGRFYNALRSVHREMDYDAIQASIETAVQSELACLQAIGVERMTEIKKTTLNLLCLRDVARWTSNNMRRSIDSRDFNGTMLNGFVDLSSSFDFPTAERLTATRLSMIRSAAERESKNQFGDLQSDELKGLTKLEVSCHLRLSELARKEGNLQASVNAVTSIRQLESSIRPGGGISFSDEAQDEFSQMLWAQGEHSLAIQHVGSLSDALTIASANSKTKTKTEDYLRRAVLLGRSAHWNSLAKLKSAEDIKTMFSQATDLASKVKGHTREQAKIAHDYAVFADRHYAVLSRSPELERLKSFVDRKQHAIQRLDASLQATPGSARHKMDKDQQELDEERKAKRDLDQELQRYLQYALRNYAAAIFWSDEFDDSIIRLVSIWLEQSTNEAAMTAFARPLNHIPSHKFIFLGPQLAARLYRPDTPTTFNSILNGLMLRLGQDHPYHILYQVITLAYSTTSSRRASTSFSQEPRATAAAEIMDKIKSDTKRTMAQEAGKNMTTFANAAVSWCYYDHDKKVTGERPKPGQSLSMPSASALAQCKGLPIPIATAVPPVDLTRTYASVPTIHGYERHYKLAGGVHRPAIMSVIDTLGQKHVQLFKGDDEVRQDAVMEQVFELTNRLLQRDRRAAARNLTFRTYTVVPLAERSGIIEFVGNTMAIGEWLKDAHSRYRKGIDVSQDVMRKSLDKIQSTDWASPKMVTTYQEKMASFKPVMRHFFAEKRREPLAWFTMRLNYARSVAVTSIVGYMVGLGDRHCSNILIDTETGEFVQIDFGIVFDEGQKLRIPEKVPFRLTNDVVDGLGITGVNGTFRRCSEQTLRVLRDSSELILTVLEVFKHDPLYSWTGDAGKMRRAQGGGRVDPGQQSTTGQDKAEKVLSRIRLKLGRELSVEYAVNQLIQQARDVESLAKIFIGWQSWL</sequence>
<evidence type="ECO:0000256" key="7">
    <source>
        <dbReference type="ARBA" id="ARBA00022679"/>
    </source>
</evidence>
<evidence type="ECO:0000256" key="9">
    <source>
        <dbReference type="ARBA" id="ARBA00022763"/>
    </source>
</evidence>
<comment type="catalytic activity">
    <reaction evidence="14 16">
        <text>L-threonyl-[protein] + ATP = O-phospho-L-threonyl-[protein] + ADP + H(+)</text>
        <dbReference type="Rhea" id="RHEA:46608"/>
        <dbReference type="Rhea" id="RHEA-COMP:11060"/>
        <dbReference type="Rhea" id="RHEA-COMP:11605"/>
        <dbReference type="ChEBI" id="CHEBI:15378"/>
        <dbReference type="ChEBI" id="CHEBI:30013"/>
        <dbReference type="ChEBI" id="CHEBI:30616"/>
        <dbReference type="ChEBI" id="CHEBI:61977"/>
        <dbReference type="ChEBI" id="CHEBI:456216"/>
        <dbReference type="EC" id="2.7.11.1"/>
    </reaction>
</comment>
<evidence type="ECO:0000256" key="6">
    <source>
        <dbReference type="ARBA" id="ARBA00022527"/>
    </source>
</evidence>
<keyword evidence="6 16" id="KW-0723">Serine/threonine-protein kinase</keyword>
<dbReference type="SMART" id="SM01342">
    <property type="entry name" value="TAN"/>
    <property type="match status" value="1"/>
</dbReference>
<evidence type="ECO:0000256" key="1">
    <source>
        <dbReference type="ARBA" id="ARBA00004123"/>
    </source>
</evidence>
<dbReference type="SUPFAM" id="SSF56112">
    <property type="entry name" value="Protein kinase-like (PK-like)"/>
    <property type="match status" value="1"/>
</dbReference>
<evidence type="ECO:0000256" key="12">
    <source>
        <dbReference type="ARBA" id="ARBA00023242"/>
    </source>
</evidence>
<evidence type="ECO:0000256" key="15">
    <source>
        <dbReference type="ARBA" id="ARBA00048679"/>
    </source>
</evidence>
<dbReference type="InterPro" id="IPR014009">
    <property type="entry name" value="PIK_FAT"/>
</dbReference>
<evidence type="ECO:0000256" key="17">
    <source>
        <dbReference type="SAM" id="MobiDB-lite"/>
    </source>
</evidence>
<dbReference type="InterPro" id="IPR003151">
    <property type="entry name" value="PIK-rel_kinase_FAT"/>
</dbReference>
<dbReference type="InterPro" id="IPR036940">
    <property type="entry name" value="PI3/4_kinase_cat_sf"/>
</dbReference>
<dbReference type="PROSITE" id="PS51190">
    <property type="entry name" value="FATC"/>
    <property type="match status" value="1"/>
</dbReference>
<evidence type="ECO:0000256" key="3">
    <source>
        <dbReference type="ARBA" id="ARBA00011370"/>
    </source>
</evidence>
<dbReference type="GeneID" id="95983146"/>
<keyword evidence="8 16" id="KW-0547">Nucleotide-binding</keyword>
<feature type="compositionally biased region" description="Acidic residues" evidence="17">
    <location>
        <begin position="183"/>
        <end position="195"/>
    </location>
</feature>
<dbReference type="Pfam" id="PF02260">
    <property type="entry name" value="FATC"/>
    <property type="match status" value="1"/>
</dbReference>
<dbReference type="Proteomes" id="UP001565368">
    <property type="component" value="Unassembled WGS sequence"/>
</dbReference>
<dbReference type="PROSITE" id="PS50290">
    <property type="entry name" value="PI3_4_KINASE_3"/>
    <property type="match status" value="1"/>
</dbReference>
<dbReference type="InterPro" id="IPR000403">
    <property type="entry name" value="PI3/4_kinase_cat_dom"/>
</dbReference>
<dbReference type="Pfam" id="PF11640">
    <property type="entry name" value="TAN"/>
    <property type="match status" value="1"/>
</dbReference>
<dbReference type="SUPFAM" id="SSF48371">
    <property type="entry name" value="ARM repeat"/>
    <property type="match status" value="1"/>
</dbReference>
<keyword evidence="12 16" id="KW-0539">Nucleus</keyword>
<keyword evidence="23" id="KW-1185">Reference proteome</keyword>
<keyword evidence="7 16" id="KW-0808">Transferase</keyword>
<dbReference type="InterPro" id="IPR016024">
    <property type="entry name" value="ARM-type_fold"/>
</dbReference>
<dbReference type="PROSITE" id="PS51189">
    <property type="entry name" value="FAT"/>
    <property type="match status" value="1"/>
</dbReference>
<feature type="domain" description="Importin N-terminal" evidence="18">
    <location>
        <begin position="457"/>
        <end position="496"/>
    </location>
</feature>
<dbReference type="Pfam" id="PF02259">
    <property type="entry name" value="FAT"/>
    <property type="match status" value="1"/>
</dbReference>
<dbReference type="EMBL" id="JBBXJM010000002">
    <property type="protein sequence ID" value="KAL1411153.1"/>
    <property type="molecule type" value="Genomic_DNA"/>
</dbReference>
<dbReference type="InterPro" id="IPR003152">
    <property type="entry name" value="FATC_dom"/>
</dbReference>
<comment type="similarity">
    <text evidence="2 16">Belongs to the PI3/PI4-kinase family. ATM subfamily.</text>
</comment>
<feature type="domain" description="PI3K/PI4K catalytic" evidence="19">
    <location>
        <begin position="2666"/>
        <end position="2980"/>
    </location>
</feature>
<comment type="subcellular location">
    <subcellularLocation>
        <location evidence="16">Chromosome</location>
        <location evidence="16">Telomere</location>
    </subcellularLocation>
    <subcellularLocation>
        <location evidence="1 16">Nucleus</location>
    </subcellularLocation>
</comment>
<keyword evidence="16" id="KW-0158">Chromosome</keyword>
<evidence type="ECO:0000256" key="5">
    <source>
        <dbReference type="ARBA" id="ARBA00014619"/>
    </source>
</evidence>
<comment type="catalytic activity">
    <reaction evidence="15">
        <text>L-seryl-[protein] + ATP = O-phospho-L-seryl-[protein] + ADP + H(+)</text>
        <dbReference type="Rhea" id="RHEA:17989"/>
        <dbReference type="Rhea" id="RHEA-COMP:9863"/>
        <dbReference type="Rhea" id="RHEA-COMP:11604"/>
        <dbReference type="ChEBI" id="CHEBI:15378"/>
        <dbReference type="ChEBI" id="CHEBI:29999"/>
        <dbReference type="ChEBI" id="CHEBI:30616"/>
        <dbReference type="ChEBI" id="CHEBI:83421"/>
        <dbReference type="ChEBI" id="CHEBI:456216"/>
        <dbReference type="EC" id="2.7.11.1"/>
    </reaction>
</comment>
<evidence type="ECO:0000256" key="13">
    <source>
        <dbReference type="ARBA" id="ARBA00025079"/>
    </source>
</evidence>
<dbReference type="PROSITE" id="PS50166">
    <property type="entry name" value="IMPORTIN_B_NT"/>
    <property type="match status" value="1"/>
</dbReference>
<dbReference type="SMART" id="SM00146">
    <property type="entry name" value="PI3Kc"/>
    <property type="match status" value="1"/>
</dbReference>
<evidence type="ECO:0000259" key="21">
    <source>
        <dbReference type="PROSITE" id="PS51190"/>
    </source>
</evidence>
<feature type="compositionally biased region" description="Basic and acidic residues" evidence="17">
    <location>
        <begin position="2424"/>
        <end position="2437"/>
    </location>
</feature>
<comment type="caution">
    <text evidence="22">The sequence shown here is derived from an EMBL/GenBank/DDBJ whole genome shotgun (WGS) entry which is preliminary data.</text>
</comment>
<organism evidence="22 23">
    <name type="scientific">Vanrija albida</name>
    <dbReference type="NCBI Taxonomy" id="181172"/>
    <lineage>
        <taxon>Eukaryota</taxon>
        <taxon>Fungi</taxon>
        <taxon>Dikarya</taxon>
        <taxon>Basidiomycota</taxon>
        <taxon>Agaricomycotina</taxon>
        <taxon>Tremellomycetes</taxon>
        <taxon>Trichosporonales</taxon>
        <taxon>Trichosporonaceae</taxon>
        <taxon>Vanrija</taxon>
    </lineage>
</organism>